<dbReference type="Gene3D" id="2.30.30.140">
    <property type="match status" value="2"/>
</dbReference>
<dbReference type="SMART" id="SM00317">
    <property type="entry name" value="SET"/>
    <property type="match status" value="1"/>
</dbReference>
<evidence type="ECO:0000256" key="8">
    <source>
        <dbReference type="ARBA" id="ARBA00022723"/>
    </source>
</evidence>
<feature type="region of interest" description="Disordered" evidence="16">
    <location>
        <begin position="874"/>
        <end position="968"/>
    </location>
</feature>
<evidence type="ECO:0000256" key="13">
    <source>
        <dbReference type="ARBA" id="ARBA00023054"/>
    </source>
</evidence>
<keyword evidence="13" id="KW-0175">Coiled coil</keyword>
<dbReference type="CDD" id="cd01395">
    <property type="entry name" value="HMT_MBD"/>
    <property type="match status" value="1"/>
</dbReference>
<keyword evidence="14" id="KW-0804">Transcription</keyword>
<dbReference type="InterPro" id="IPR047232">
    <property type="entry name" value="SETDB1/2-like_MBD"/>
</dbReference>
<evidence type="ECO:0000259" key="17">
    <source>
        <dbReference type="PROSITE" id="PS50280"/>
    </source>
</evidence>
<evidence type="ECO:0000256" key="16">
    <source>
        <dbReference type="SAM" id="MobiDB-lite"/>
    </source>
</evidence>
<dbReference type="Pfam" id="PF18359">
    <property type="entry name" value="Tudor_5"/>
    <property type="match status" value="1"/>
</dbReference>
<feature type="compositionally biased region" description="Basic and acidic residues" evidence="16">
    <location>
        <begin position="947"/>
        <end position="964"/>
    </location>
</feature>
<dbReference type="CDD" id="cd21181">
    <property type="entry name" value="Tudor_SETDB1_rpt2"/>
    <property type="match status" value="1"/>
</dbReference>
<dbReference type="InterPro" id="IPR046341">
    <property type="entry name" value="SET_dom_sf"/>
</dbReference>
<evidence type="ECO:0000259" key="19">
    <source>
        <dbReference type="PROSITE" id="PS50868"/>
    </source>
</evidence>
<dbReference type="PANTHER" id="PTHR46024:SF1">
    <property type="entry name" value="HISTONE-LYSINE N-METHYLTRANSFERASE EGGLESS"/>
    <property type="match status" value="1"/>
</dbReference>
<dbReference type="InterPro" id="IPR003616">
    <property type="entry name" value="Post-SET_dom"/>
</dbReference>
<evidence type="ECO:0000256" key="10">
    <source>
        <dbReference type="ARBA" id="ARBA00022833"/>
    </source>
</evidence>
<dbReference type="PROSITE" id="PS50867">
    <property type="entry name" value="PRE_SET"/>
    <property type="match status" value="1"/>
</dbReference>
<dbReference type="PROSITE" id="PS50280">
    <property type="entry name" value="SET"/>
    <property type="match status" value="1"/>
</dbReference>
<evidence type="ECO:0000313" key="21">
    <source>
        <dbReference type="EMBL" id="CAD7409094.1"/>
    </source>
</evidence>
<keyword evidence="3" id="KW-0158">Chromosome</keyword>
<dbReference type="InterPro" id="IPR002999">
    <property type="entry name" value="Tudor"/>
</dbReference>
<evidence type="ECO:0000256" key="6">
    <source>
        <dbReference type="ARBA" id="ARBA00022679"/>
    </source>
</evidence>
<dbReference type="CDD" id="cd20382">
    <property type="entry name" value="Tudor_SETDB1_rpt1"/>
    <property type="match status" value="1"/>
</dbReference>
<dbReference type="PROSITE" id="PS50982">
    <property type="entry name" value="MBD"/>
    <property type="match status" value="1"/>
</dbReference>
<dbReference type="SMART" id="SM00391">
    <property type="entry name" value="MBD"/>
    <property type="match status" value="1"/>
</dbReference>
<feature type="region of interest" description="Disordered" evidence="16">
    <location>
        <begin position="1002"/>
        <end position="1024"/>
    </location>
</feature>
<dbReference type="SMART" id="SM00468">
    <property type="entry name" value="PreSET"/>
    <property type="match status" value="1"/>
</dbReference>
<evidence type="ECO:0000259" key="18">
    <source>
        <dbReference type="PROSITE" id="PS50867"/>
    </source>
</evidence>
<keyword evidence="8" id="KW-0479">Metal-binding</keyword>
<keyword evidence="9" id="KW-0677">Repeat</keyword>
<dbReference type="InterPro" id="IPR041292">
    <property type="entry name" value="Tudor_4"/>
</dbReference>
<evidence type="ECO:0000256" key="12">
    <source>
        <dbReference type="ARBA" id="ARBA00023015"/>
    </source>
</evidence>
<feature type="domain" description="SET" evidence="17">
    <location>
        <begin position="803"/>
        <end position="1099"/>
    </location>
</feature>
<dbReference type="CDD" id="cd10517">
    <property type="entry name" value="SET_SETDB1"/>
    <property type="match status" value="1"/>
</dbReference>
<dbReference type="InterPro" id="IPR016177">
    <property type="entry name" value="DNA-bd_dom_sf"/>
</dbReference>
<dbReference type="Pfam" id="PF00856">
    <property type="entry name" value="SET"/>
    <property type="match status" value="1"/>
</dbReference>
<proteinExistence type="predicted"/>
<sequence>MQREAVEEHQELFEEAYKVDDGKQEDTLIVEGVIKEHFDVVEVLWVADRWINDSVILSDSDDDVEDNVYLPSDVMTLVEDNIQDIIESTMKKYDVDFQLNKGDKILEKRVAKLEQKTAEVDENFNDIQKSLDETMSLLYNDFAPLIKELPPITIVDDGVLPINDLTSHQTATLMKYGSPKSAKKHFSPDDGRRPLGVAMKKVTQVRQCLLGNNTSETTVSDAEGNIVQEITVPDVVALEQVDVTHKPLPPIGPIPRPTPQPGDIVYVMKLSFYGLWSRAKIIEILPKGTKENNVSSEYISDMFKVKFESTYRKSNPVKVVQGKQMAYPTPCPMRYHVGTRVIAIFSEDERSKESFYAGVIAEPPKSMNKFRYLVFFDDGYAQYISHEKILLVCESSKQVWEDIHPDSRDFVRKYLEQYPERPMVKLQQGQIVKTEWSGKWWIARVVEVDGSMVKMHFDADNRSEWIYRGSTRLGPLFAELAKGAYRKEQGTFRHRGLGIASLKKRNMPYVEYTRNTDTEDTKTSESAPVRSVARKSTTRLPDYYQENIPNQSALSQERLSQVGKVEEVIITTKAKPRSFTRHQCSPRCLTENTFDLKNFRGVNPLWIPIICGWRREIIHFRTKRVIVYRTPCGRRLRRMDELHRYLNVTRAHLGVDLFDFDHWVHIAAEYTLINPGFIKIKDLSYGIENVPVPCVNSIDHTVPDYVPYSTVRQPTAGVFLNTDQEFLTGCNCEDDCNDRSKCSCWQLTIQGTGYGSSGVVDTTIGYNYKRLPEPVITGIYECNSRCKCSTTCMNRVAQQPLQLRLQVFKTENRGWGIRTLHDIPQGTFICIYAGHLLTDQEANEGGKNYGDEYLAELNYIEAVERMKEGYESDILEDDDGDAEEKQVNQGHSKPTKELETGSGKESSGESEEENSQDTRGMDSDEEFRPNWIKKKVASNAGSSINTRLRERTSRHSSNDSEGKEKKVKKVITKVEKQVLQHSTSEDVIVLSDEEDTDIVRKPSKFAVTEEPKKGDNTASSSPSLSKYRSVRELFGPKEYCYIMDAKNSGNIGRYLNHSCSPNVFVQNVFVDTHDLRFPWVAFFALSYISAGTELTWDYSYDIGSVPGKVLHCHCGSTECRGRLL</sequence>
<keyword evidence="4" id="KW-0678">Repressor</keyword>
<dbReference type="SUPFAM" id="SSF54171">
    <property type="entry name" value="DNA-binding domain"/>
    <property type="match status" value="1"/>
</dbReference>
<protein>
    <recommendedName>
        <fullName evidence="22">Histone-lysine N-methyltransferase eggless</fullName>
    </recommendedName>
</protein>
<dbReference type="GO" id="GO:0005634">
    <property type="term" value="C:nucleus"/>
    <property type="evidence" value="ECO:0007669"/>
    <property type="project" value="UniProtKB-SubCell"/>
</dbReference>
<dbReference type="InterPro" id="IPR001214">
    <property type="entry name" value="SET_dom"/>
</dbReference>
<dbReference type="GO" id="GO:0032259">
    <property type="term" value="P:methylation"/>
    <property type="evidence" value="ECO:0007669"/>
    <property type="project" value="UniProtKB-KW"/>
</dbReference>
<dbReference type="SUPFAM" id="SSF82199">
    <property type="entry name" value="SET domain"/>
    <property type="match status" value="1"/>
</dbReference>
<organism evidence="21">
    <name type="scientific">Timema poppense</name>
    <name type="common">Walking stick</name>
    <dbReference type="NCBI Taxonomy" id="170557"/>
    <lineage>
        <taxon>Eukaryota</taxon>
        <taxon>Metazoa</taxon>
        <taxon>Ecdysozoa</taxon>
        <taxon>Arthropoda</taxon>
        <taxon>Hexapoda</taxon>
        <taxon>Insecta</taxon>
        <taxon>Pterygota</taxon>
        <taxon>Neoptera</taxon>
        <taxon>Polyneoptera</taxon>
        <taxon>Phasmatodea</taxon>
        <taxon>Timematodea</taxon>
        <taxon>Timematoidea</taxon>
        <taxon>Timematidae</taxon>
        <taxon>Timema</taxon>
    </lineage>
</organism>
<dbReference type="GO" id="GO:0005694">
    <property type="term" value="C:chromosome"/>
    <property type="evidence" value="ECO:0007669"/>
    <property type="project" value="UniProtKB-SubCell"/>
</dbReference>
<gene>
    <name evidence="21" type="ORF">TPSB3V08_LOCUS6661</name>
</gene>
<evidence type="ECO:0000256" key="2">
    <source>
        <dbReference type="ARBA" id="ARBA00004286"/>
    </source>
</evidence>
<dbReference type="AlphaFoldDB" id="A0A7R9D6N3"/>
<dbReference type="Pfam" id="PF05033">
    <property type="entry name" value="Pre-SET"/>
    <property type="match status" value="1"/>
</dbReference>
<dbReference type="SMART" id="SM00333">
    <property type="entry name" value="TUDOR"/>
    <property type="match status" value="2"/>
</dbReference>
<dbReference type="PROSITE" id="PS50868">
    <property type="entry name" value="POST_SET"/>
    <property type="match status" value="1"/>
</dbReference>
<reference evidence="21" key="1">
    <citation type="submission" date="2020-11" db="EMBL/GenBank/DDBJ databases">
        <authorList>
            <person name="Tran Van P."/>
        </authorList>
    </citation>
    <scope>NUCLEOTIDE SEQUENCE</scope>
</reference>
<evidence type="ECO:0000256" key="7">
    <source>
        <dbReference type="ARBA" id="ARBA00022691"/>
    </source>
</evidence>
<keyword evidence="6" id="KW-0808">Transferase</keyword>
<dbReference type="InterPro" id="IPR007728">
    <property type="entry name" value="Pre-SET_dom"/>
</dbReference>
<keyword evidence="10" id="KW-0862">Zinc</keyword>
<accession>A0A7R9D6N3</accession>
<comment type="subcellular location">
    <subcellularLocation>
        <location evidence="2">Chromosome</location>
    </subcellularLocation>
    <subcellularLocation>
        <location evidence="1">Nucleus</location>
    </subcellularLocation>
</comment>
<dbReference type="Pfam" id="PF01429">
    <property type="entry name" value="MBD"/>
    <property type="match status" value="1"/>
</dbReference>
<dbReference type="GO" id="GO:0008270">
    <property type="term" value="F:zinc ion binding"/>
    <property type="evidence" value="ECO:0007669"/>
    <property type="project" value="InterPro"/>
</dbReference>
<evidence type="ECO:0000256" key="14">
    <source>
        <dbReference type="ARBA" id="ARBA00023163"/>
    </source>
</evidence>
<keyword evidence="11" id="KW-0156">Chromatin regulator</keyword>
<dbReference type="GO" id="GO:0010629">
    <property type="term" value="P:negative regulation of gene expression"/>
    <property type="evidence" value="ECO:0007669"/>
    <property type="project" value="TreeGrafter"/>
</dbReference>
<dbReference type="InterPro" id="IPR041291">
    <property type="entry name" value="TUDOR_5"/>
</dbReference>
<feature type="domain" description="MBD" evidence="20">
    <location>
        <begin position="599"/>
        <end position="665"/>
    </location>
</feature>
<evidence type="ECO:0000256" key="1">
    <source>
        <dbReference type="ARBA" id="ARBA00004123"/>
    </source>
</evidence>
<dbReference type="Gene3D" id="2.170.270.10">
    <property type="entry name" value="SET domain"/>
    <property type="match status" value="2"/>
</dbReference>
<evidence type="ECO:0000256" key="11">
    <source>
        <dbReference type="ARBA" id="ARBA00022853"/>
    </source>
</evidence>
<keyword evidence="7" id="KW-0949">S-adenosyl-L-methionine</keyword>
<keyword evidence="12" id="KW-0805">Transcription regulation</keyword>
<dbReference type="GO" id="GO:0003677">
    <property type="term" value="F:DNA binding"/>
    <property type="evidence" value="ECO:0007669"/>
    <property type="project" value="InterPro"/>
</dbReference>
<dbReference type="GO" id="GO:0046974">
    <property type="term" value="F:histone H3K9 methyltransferase activity"/>
    <property type="evidence" value="ECO:0007669"/>
    <property type="project" value="TreeGrafter"/>
</dbReference>
<evidence type="ECO:0000256" key="3">
    <source>
        <dbReference type="ARBA" id="ARBA00022454"/>
    </source>
</evidence>
<feature type="domain" description="Pre-SET" evidence="18">
    <location>
        <begin position="728"/>
        <end position="800"/>
    </location>
</feature>
<evidence type="ECO:0000259" key="20">
    <source>
        <dbReference type="PROSITE" id="PS50982"/>
    </source>
</evidence>
<feature type="domain" description="Post-SET" evidence="19">
    <location>
        <begin position="1108"/>
        <end position="1124"/>
    </location>
</feature>
<dbReference type="Gene3D" id="3.30.890.10">
    <property type="entry name" value="Methyl-cpg-binding Protein 2, Chain A"/>
    <property type="match status" value="1"/>
</dbReference>
<feature type="compositionally biased region" description="Basic and acidic residues" evidence="16">
    <location>
        <begin position="919"/>
        <end position="928"/>
    </location>
</feature>
<evidence type="ECO:0008006" key="22">
    <source>
        <dbReference type="Google" id="ProtNLM"/>
    </source>
</evidence>
<name>A0A7R9D6N3_TIMPO</name>
<evidence type="ECO:0000256" key="9">
    <source>
        <dbReference type="ARBA" id="ARBA00022737"/>
    </source>
</evidence>
<keyword evidence="15" id="KW-0539">Nucleus</keyword>
<evidence type="ECO:0000256" key="5">
    <source>
        <dbReference type="ARBA" id="ARBA00022603"/>
    </source>
</evidence>
<dbReference type="PANTHER" id="PTHR46024">
    <property type="entry name" value="HISTONE-LYSINE N-METHYLTRANSFERASE EGGLESS"/>
    <property type="match status" value="1"/>
</dbReference>
<dbReference type="Pfam" id="PF18358">
    <property type="entry name" value="Tudor_4"/>
    <property type="match status" value="1"/>
</dbReference>
<evidence type="ECO:0000256" key="15">
    <source>
        <dbReference type="ARBA" id="ARBA00023242"/>
    </source>
</evidence>
<dbReference type="EMBL" id="OD003996">
    <property type="protein sequence ID" value="CAD7409094.1"/>
    <property type="molecule type" value="Genomic_DNA"/>
</dbReference>
<evidence type="ECO:0000256" key="4">
    <source>
        <dbReference type="ARBA" id="ARBA00022491"/>
    </source>
</evidence>
<keyword evidence="5" id="KW-0489">Methyltransferase</keyword>
<dbReference type="InterPro" id="IPR001739">
    <property type="entry name" value="Methyl_CpG_DNA-bd"/>
</dbReference>
<dbReference type="InterPro" id="IPR051516">
    <property type="entry name" value="SETDB_methyltransferase"/>
</dbReference>
<dbReference type="SUPFAM" id="SSF63748">
    <property type="entry name" value="Tudor/PWWP/MBT"/>
    <property type="match status" value="1"/>
</dbReference>
<dbReference type="GO" id="GO:0070828">
    <property type="term" value="P:heterochromatin organization"/>
    <property type="evidence" value="ECO:0007669"/>
    <property type="project" value="TreeGrafter"/>
</dbReference>